<evidence type="ECO:0000313" key="15">
    <source>
        <dbReference type="EMBL" id="PHH56050.1"/>
    </source>
</evidence>
<keyword evidence="16" id="KW-1185">Reference proteome</keyword>
<dbReference type="PANTHER" id="PTHR28004:SF2">
    <property type="entry name" value="D-SERINE DEHYDRATASE"/>
    <property type="match status" value="1"/>
</dbReference>
<dbReference type="GO" id="GO:0008721">
    <property type="term" value="F:D-serine ammonia-lyase activity"/>
    <property type="evidence" value="ECO:0007669"/>
    <property type="project" value="UniProtKB-EC"/>
</dbReference>
<dbReference type="Pfam" id="PF14031">
    <property type="entry name" value="D-ser_dehydrat"/>
    <property type="match status" value="1"/>
</dbReference>
<evidence type="ECO:0000256" key="5">
    <source>
        <dbReference type="ARBA" id="ARBA00022723"/>
    </source>
</evidence>
<keyword evidence="6" id="KW-0862">Zinc</keyword>
<dbReference type="FunFam" id="3.20.20.10:FF:000016">
    <property type="entry name" value="D-serine dehydratase"/>
    <property type="match status" value="1"/>
</dbReference>
<evidence type="ECO:0000256" key="10">
    <source>
        <dbReference type="ARBA" id="ARBA00055764"/>
    </source>
</evidence>
<dbReference type="InterPro" id="IPR042208">
    <property type="entry name" value="D-ser_dehydrat-like_sf"/>
</dbReference>
<comment type="caution">
    <text evidence="15">The sequence shown here is derived from an EMBL/GenBank/DDBJ whole genome shotgun (WGS) entry which is preliminary data.</text>
</comment>
<keyword evidence="7" id="KW-0663">Pyridoxal phosphate</keyword>
<sequence>MTSIESLKAAYVGKSLVHPSSVQSPAAILDLAKIETNCQRMLDTVQRLGLGWRPHIKTHKTLELTRLQVGETSPKVNLVVSTVLEAETLIPLLHELQAKGRSVNVLYAFPLYASAVPRLAAFCKTVGPKSLALMVDHTSQLDHVRQIRHLSGHPPLVYIKVDGSYHRAGVPLPSTEATVLISELLKLDSIADAIFHGLYIHAGHSYDTRHDWDALDYLMDEFETLATGAAIVVAQKPGAKLVLSVGATPTATSLQHPEVTMNQEPKVEGIVSRVSDKMASLVAQGFSLEVHAGVYPVLDLQQLATHARSADLLAAEDLAFTVLADVVSEYPGRGTNGTTEYLINAGCLALGREPCKDMGAESGVHYSGWGIPMSWPSGFKNSTPGPEFPNVHGGWQVGKISQEHGILMWKGPKEEELPLHIGQRVRLWPNHACIAGAGFSYYLVVDSRKSEDIVVDVWSRASGW</sequence>
<comment type="function">
    <text evidence="10">Catalyzes the conversion of D-serine to pyruvate and ammonia. May play a role in D-serine detoxification.</text>
</comment>
<evidence type="ECO:0000256" key="8">
    <source>
        <dbReference type="ARBA" id="ARBA00023239"/>
    </source>
</evidence>
<dbReference type="InterPro" id="IPR029066">
    <property type="entry name" value="PLP-binding_barrel"/>
</dbReference>
<keyword evidence="8" id="KW-0456">Lyase</keyword>
<dbReference type="Gene3D" id="2.40.37.20">
    <property type="entry name" value="D-serine dehydratase-like domain"/>
    <property type="match status" value="1"/>
</dbReference>
<name>A0A2C5XKU3_9PEZI</name>
<evidence type="ECO:0000259" key="14">
    <source>
        <dbReference type="SMART" id="SM01119"/>
    </source>
</evidence>
<reference evidence="15 16" key="2">
    <citation type="journal article" date="2013" name="IMA Fungus">
        <title>IMA Genome-F 1: Ceratocystis fimbriata: Draft nuclear genome sequence for the plant pathogen, Ceratocystis fimbriata.</title>
        <authorList>
            <person name="Wilken P.M."/>
            <person name="Steenkamp E.T."/>
            <person name="Wingfield M.J."/>
            <person name="de Beer Z.W."/>
            <person name="Wingfield B.D."/>
        </authorList>
    </citation>
    <scope>NUCLEOTIDE SEQUENCE [LARGE SCALE GENOMIC DNA]</scope>
    <source>
        <strain evidence="15 16">CBS 114723</strain>
    </source>
</reference>
<feature type="domain" description="D-serine dehydratase-like" evidence="14">
    <location>
        <begin position="319"/>
        <end position="446"/>
    </location>
</feature>
<dbReference type="Pfam" id="PF01168">
    <property type="entry name" value="Ala_racemase_N"/>
    <property type="match status" value="1"/>
</dbReference>
<comment type="cofactor">
    <cofactor evidence="1">
        <name>pyridoxal 5'-phosphate</name>
        <dbReference type="ChEBI" id="CHEBI:597326"/>
    </cofactor>
</comment>
<dbReference type="InterPro" id="IPR026956">
    <property type="entry name" value="D-ser_dehydrat-like_dom"/>
</dbReference>
<dbReference type="Gene3D" id="3.20.20.10">
    <property type="entry name" value="Alanine racemase"/>
    <property type="match status" value="1"/>
</dbReference>
<evidence type="ECO:0000256" key="7">
    <source>
        <dbReference type="ARBA" id="ARBA00022898"/>
    </source>
</evidence>
<dbReference type="EC" id="4.3.1.18" evidence="11"/>
<evidence type="ECO:0000256" key="1">
    <source>
        <dbReference type="ARBA" id="ARBA00001933"/>
    </source>
</evidence>
<gene>
    <name evidence="15" type="ORF">CFIMG_001766RA</name>
</gene>
<keyword evidence="4" id="KW-0216">Detoxification</keyword>
<keyword evidence="5" id="KW-0479">Metal-binding</keyword>
<dbReference type="GO" id="GO:0009636">
    <property type="term" value="P:response to toxic substance"/>
    <property type="evidence" value="ECO:0007669"/>
    <property type="project" value="UniProtKB-KW"/>
</dbReference>
<dbReference type="InterPro" id="IPR001608">
    <property type="entry name" value="Ala_racemase_N"/>
</dbReference>
<comment type="catalytic activity">
    <reaction evidence="9">
        <text>D-serine = pyruvate + NH4(+)</text>
        <dbReference type="Rhea" id="RHEA:13977"/>
        <dbReference type="ChEBI" id="CHEBI:15361"/>
        <dbReference type="ChEBI" id="CHEBI:28938"/>
        <dbReference type="ChEBI" id="CHEBI:35247"/>
        <dbReference type="EC" id="4.3.1.18"/>
    </reaction>
    <physiologicalReaction direction="left-to-right" evidence="9">
        <dbReference type="Rhea" id="RHEA:13978"/>
    </physiologicalReaction>
</comment>
<proteinExistence type="inferred from homology"/>
<dbReference type="GO" id="GO:0046872">
    <property type="term" value="F:metal ion binding"/>
    <property type="evidence" value="ECO:0007669"/>
    <property type="project" value="UniProtKB-KW"/>
</dbReference>
<accession>A0A2C5XKU3</accession>
<dbReference type="AlphaFoldDB" id="A0A2C5XKU3"/>
<dbReference type="GO" id="GO:0036088">
    <property type="term" value="P:D-serine catabolic process"/>
    <property type="evidence" value="ECO:0007669"/>
    <property type="project" value="TreeGrafter"/>
</dbReference>
<dbReference type="SMART" id="SM01119">
    <property type="entry name" value="D-ser_dehydrat"/>
    <property type="match status" value="1"/>
</dbReference>
<evidence type="ECO:0000256" key="11">
    <source>
        <dbReference type="ARBA" id="ARBA00066349"/>
    </source>
</evidence>
<evidence type="ECO:0000256" key="2">
    <source>
        <dbReference type="ARBA" id="ARBA00001947"/>
    </source>
</evidence>
<evidence type="ECO:0000256" key="13">
    <source>
        <dbReference type="ARBA" id="ARBA00075219"/>
    </source>
</evidence>
<dbReference type="EMBL" id="APWK03000004">
    <property type="protein sequence ID" value="PHH56050.1"/>
    <property type="molecule type" value="Genomic_DNA"/>
</dbReference>
<dbReference type="PANTHER" id="PTHR28004">
    <property type="entry name" value="ZGC:162816-RELATED"/>
    <property type="match status" value="1"/>
</dbReference>
<comment type="similarity">
    <text evidence="3">Belongs to the DSD1 family.</text>
</comment>
<dbReference type="SUPFAM" id="SSF51419">
    <property type="entry name" value="PLP-binding barrel"/>
    <property type="match status" value="1"/>
</dbReference>
<comment type="cofactor">
    <cofactor evidence="2">
        <name>Zn(2+)</name>
        <dbReference type="ChEBI" id="CHEBI:29105"/>
    </cofactor>
</comment>
<evidence type="ECO:0000256" key="12">
    <source>
        <dbReference type="ARBA" id="ARBA00069616"/>
    </source>
</evidence>
<evidence type="ECO:0000256" key="6">
    <source>
        <dbReference type="ARBA" id="ARBA00022833"/>
    </source>
</evidence>
<protein>
    <recommendedName>
        <fullName evidence="12">D-serine dehydratase</fullName>
        <ecNumber evidence="11">4.3.1.18</ecNumber>
    </recommendedName>
    <alternativeName>
        <fullName evidence="13">D-serine deaminase</fullName>
    </alternativeName>
</protein>
<dbReference type="Proteomes" id="UP000222788">
    <property type="component" value="Unassembled WGS sequence"/>
</dbReference>
<evidence type="ECO:0000256" key="9">
    <source>
        <dbReference type="ARBA" id="ARBA00051198"/>
    </source>
</evidence>
<evidence type="ECO:0000313" key="16">
    <source>
        <dbReference type="Proteomes" id="UP000222788"/>
    </source>
</evidence>
<organism evidence="15 16">
    <name type="scientific">Ceratocystis fimbriata CBS 114723</name>
    <dbReference type="NCBI Taxonomy" id="1035309"/>
    <lineage>
        <taxon>Eukaryota</taxon>
        <taxon>Fungi</taxon>
        <taxon>Dikarya</taxon>
        <taxon>Ascomycota</taxon>
        <taxon>Pezizomycotina</taxon>
        <taxon>Sordariomycetes</taxon>
        <taxon>Hypocreomycetidae</taxon>
        <taxon>Microascales</taxon>
        <taxon>Ceratocystidaceae</taxon>
        <taxon>Ceratocystis</taxon>
    </lineage>
</organism>
<reference evidence="15 16" key="1">
    <citation type="journal article" date="2013" name="Fungal Biol.">
        <title>Analysis of microsatellite markers in the genome of the plant pathogen Ceratocystis fimbriata.</title>
        <authorList>
            <person name="Simpson M.C."/>
            <person name="Wilken P.M."/>
            <person name="Coetzee M.P."/>
            <person name="Wingfield M.J."/>
            <person name="Wingfield B.D."/>
        </authorList>
    </citation>
    <scope>NUCLEOTIDE SEQUENCE [LARGE SCALE GENOMIC DNA]</scope>
    <source>
        <strain evidence="15 16">CBS 114723</strain>
    </source>
</reference>
<dbReference type="STRING" id="1035309.A0A2C5XKU3"/>
<dbReference type="OrthoDB" id="20198at2759"/>
<evidence type="ECO:0000256" key="3">
    <source>
        <dbReference type="ARBA" id="ARBA00005323"/>
    </source>
</evidence>
<dbReference type="InterPro" id="IPR051466">
    <property type="entry name" value="D-amino_acid_metab_enzyme"/>
</dbReference>
<evidence type="ECO:0000256" key="4">
    <source>
        <dbReference type="ARBA" id="ARBA00022575"/>
    </source>
</evidence>